<reference evidence="1" key="1">
    <citation type="submission" date="2018-05" db="EMBL/GenBank/DDBJ databases">
        <authorList>
            <person name="Lanie J.A."/>
            <person name="Ng W.-L."/>
            <person name="Kazmierczak K.M."/>
            <person name="Andrzejewski T.M."/>
            <person name="Davidsen T.M."/>
            <person name="Wayne K.J."/>
            <person name="Tettelin H."/>
            <person name="Glass J.I."/>
            <person name="Rusch D."/>
            <person name="Podicherti R."/>
            <person name="Tsui H.-C.T."/>
            <person name="Winkler M.E."/>
        </authorList>
    </citation>
    <scope>NUCLEOTIDE SEQUENCE</scope>
</reference>
<dbReference type="AlphaFoldDB" id="A0A382VJ40"/>
<accession>A0A382VJ40</accession>
<name>A0A382VJ40_9ZZZZ</name>
<protein>
    <submittedName>
        <fullName evidence="1">Uncharacterized protein</fullName>
    </submittedName>
</protein>
<sequence>MPDVKEVKHERSLVDNLGLGSMDYDRVIDQGAQDQS</sequence>
<evidence type="ECO:0000313" key="1">
    <source>
        <dbReference type="EMBL" id="SVD46539.1"/>
    </source>
</evidence>
<proteinExistence type="predicted"/>
<dbReference type="EMBL" id="UINC01152383">
    <property type="protein sequence ID" value="SVD46539.1"/>
    <property type="molecule type" value="Genomic_DNA"/>
</dbReference>
<organism evidence="1">
    <name type="scientific">marine metagenome</name>
    <dbReference type="NCBI Taxonomy" id="408172"/>
    <lineage>
        <taxon>unclassified sequences</taxon>
        <taxon>metagenomes</taxon>
        <taxon>ecological metagenomes</taxon>
    </lineage>
</organism>
<gene>
    <name evidence="1" type="ORF">METZ01_LOCUS399393</name>
</gene>